<dbReference type="AlphaFoldDB" id="A0AB39XKE0"/>
<dbReference type="EMBL" id="CP165734">
    <property type="protein sequence ID" value="XDV58429.1"/>
    <property type="molecule type" value="Genomic_DNA"/>
</dbReference>
<gene>
    <name evidence="2" type="ORF">AB8Z38_02515</name>
</gene>
<evidence type="ECO:0000313" key="2">
    <source>
        <dbReference type="EMBL" id="XDV58429.1"/>
    </source>
</evidence>
<evidence type="ECO:0008006" key="3">
    <source>
        <dbReference type="Google" id="ProtNLM"/>
    </source>
</evidence>
<name>A0AB39XKE0_9BRAD</name>
<reference evidence="2" key="1">
    <citation type="submission" date="2024-08" db="EMBL/GenBank/DDBJ databases">
        <authorList>
            <person name="Chaddad Z."/>
            <person name="Lamrabet M."/>
            <person name="Bouhnik O."/>
            <person name="Alami S."/>
            <person name="Wipf D."/>
            <person name="Courty P.E."/>
            <person name="Missbah El Idrissi M."/>
        </authorList>
    </citation>
    <scope>NUCLEOTIDE SEQUENCE</scope>
    <source>
        <strain evidence="2">LLZ17</strain>
    </source>
</reference>
<proteinExistence type="predicted"/>
<keyword evidence="1" id="KW-0812">Transmembrane</keyword>
<feature type="transmembrane region" description="Helical" evidence="1">
    <location>
        <begin position="93"/>
        <end position="115"/>
    </location>
</feature>
<feature type="transmembrane region" description="Helical" evidence="1">
    <location>
        <begin position="161"/>
        <end position="182"/>
    </location>
</feature>
<feature type="transmembrane region" description="Helical" evidence="1">
    <location>
        <begin position="53"/>
        <end position="73"/>
    </location>
</feature>
<evidence type="ECO:0000256" key="1">
    <source>
        <dbReference type="SAM" id="Phobius"/>
    </source>
</evidence>
<organism evidence="2">
    <name type="scientific">Bradyrhizobium sp. LLZ17</name>
    <dbReference type="NCBI Taxonomy" id="3239388"/>
    <lineage>
        <taxon>Bacteria</taxon>
        <taxon>Pseudomonadati</taxon>
        <taxon>Pseudomonadota</taxon>
        <taxon>Alphaproteobacteria</taxon>
        <taxon>Hyphomicrobiales</taxon>
        <taxon>Nitrobacteraceae</taxon>
        <taxon>Bradyrhizobium</taxon>
    </lineage>
</organism>
<feature type="transmembrane region" description="Helical" evidence="1">
    <location>
        <begin position="136"/>
        <end position="155"/>
    </location>
</feature>
<keyword evidence="1" id="KW-0472">Membrane</keyword>
<keyword evidence="1" id="KW-1133">Transmembrane helix</keyword>
<protein>
    <recommendedName>
        <fullName evidence="3">DUF2254 domain-containing protein</fullName>
    </recommendedName>
</protein>
<dbReference type="RefSeq" id="WP_369722964.1">
    <property type="nucleotide sequence ID" value="NZ_CP165734.1"/>
</dbReference>
<accession>A0AB39XKE0</accession>
<sequence length="772" mass="85620">MLIGRRIILIRDDVQNDLPKLRVTARRHLALTERRIILTRYTLQNRLARHGRVGTGIALVALILASYSFALAFQGVVESYFTADRLLLLRNLLATTGGALVGATAIGFSVVMIAVQLNFARMPHGLFRKLSSDFRLLGSFAMTFLLAIGVSALSLVPDASWTAVALISATWATILILLLFFYGYRRALDLINPTVQLRLVAATAQKDLRRWARRAQRMAPLVANAPASAEKEDDHSSKHDLPRMAFFKANPQWTSEARHAMAHAVSFARRYAEQGDFEVSGRALEVVVLINSTYVATKGRTFFASNPLLETSHANDNFINEALEHLRRFAHTSTSRGDEEAIRQTLRTIAALIQVYMTIDYAAPHTKSKEHAQLAAGYLTAAVDGVLPRDLPDVIMEGIRLTGGSAHAFLVVGQPNEIISLVEKISTFSIAGAVKPDYRALTLTGMEQLANLTFGLLRTDAHDIRFAAKRLREHVELVAQIFLGVPDAPRANIHSSYLAPYYSLTKTDSLGDKLIQLSNALIDAGNDDKVARRIIGNIKTWSDELYRTEKTLLLLAIEKRSQFTFDSLHWIAHVTKLLVAFARAPIADEHTRTALEKNADCLISVISWIPGDKETTQFVESFSMIELLFEATLDAIEGASLLVTKSGSNLLIGWAFKAGRHETGWGTLGRSMIALVALVLWKDELQLIPWLKSEAAKKLNEPDAPKQEVRDRAARQLREQAASLRPREFELDTVLHAMNQIERAKVRVLLTEMADILSLGTATEPVSPDDFD</sequence>